<dbReference type="AlphaFoldDB" id="A0A7C8N9K9"/>
<dbReference type="Proteomes" id="UP000475325">
    <property type="component" value="Unassembled WGS sequence"/>
</dbReference>
<protein>
    <submittedName>
        <fullName evidence="1">Uncharacterized protein</fullName>
    </submittedName>
</protein>
<evidence type="ECO:0000313" key="2">
    <source>
        <dbReference type="Proteomes" id="UP000475325"/>
    </source>
</evidence>
<accession>A0A7C8N9K9</accession>
<reference evidence="1 2" key="1">
    <citation type="submission" date="2019-06" db="EMBL/GenBank/DDBJ databases">
        <authorList>
            <person name="Palmer J.M."/>
        </authorList>
    </citation>
    <scope>NUCLEOTIDE SEQUENCE [LARGE SCALE GENOMIC DNA]</scope>
    <source>
        <strain evidence="1 2">TWF102</strain>
    </source>
</reference>
<evidence type="ECO:0000313" key="1">
    <source>
        <dbReference type="EMBL" id="KAF3091500.1"/>
    </source>
</evidence>
<organism evidence="1 2">
    <name type="scientific">Orbilia oligospora</name>
    <name type="common">Nematode-trapping fungus</name>
    <name type="synonym">Arthrobotrys oligospora</name>
    <dbReference type="NCBI Taxonomy" id="2813651"/>
    <lineage>
        <taxon>Eukaryota</taxon>
        <taxon>Fungi</taxon>
        <taxon>Dikarya</taxon>
        <taxon>Ascomycota</taxon>
        <taxon>Pezizomycotina</taxon>
        <taxon>Orbiliomycetes</taxon>
        <taxon>Orbiliales</taxon>
        <taxon>Orbiliaceae</taxon>
        <taxon>Orbilia</taxon>
    </lineage>
</organism>
<gene>
    <name evidence="1" type="ORF">TWF102_008788</name>
</gene>
<sequence length="185" mass="20978">MVSNKQQQQQVAKIIRRSDGTILRRVSLEKPSRKILDFSKQLLGPQAKKVSKRTKFPSVRLVVYQTSLEVETRIQNGMIKSYWVLKAKNKAANKSGHGTTRPGHGSVQKQSFFDTESHSTDMLLENPTPIQKHLGCYNQFQLLQQPFNVLTLKVQIYTQQHLPELMVASILATVLPSKHTCPNSL</sequence>
<name>A0A7C8N9K9_ORBOL</name>
<proteinExistence type="predicted"/>
<comment type="caution">
    <text evidence="1">The sequence shown here is derived from an EMBL/GenBank/DDBJ whole genome shotgun (WGS) entry which is preliminary data.</text>
</comment>
<dbReference type="EMBL" id="WIQW01000056">
    <property type="protein sequence ID" value="KAF3091500.1"/>
    <property type="molecule type" value="Genomic_DNA"/>
</dbReference>